<reference evidence="1 2" key="1">
    <citation type="submission" date="2018-06" db="EMBL/GenBank/DDBJ databases">
        <authorList>
            <consortium name="Pathogen Informatics"/>
            <person name="Doyle S."/>
        </authorList>
    </citation>
    <scope>NUCLEOTIDE SEQUENCE [LARGE SCALE GENOMIC DNA]</scope>
    <source>
        <strain evidence="1 2">NCTC11661</strain>
    </source>
</reference>
<dbReference type="InterPro" id="IPR001130">
    <property type="entry name" value="TatD-like"/>
</dbReference>
<dbReference type="InterPro" id="IPR032466">
    <property type="entry name" value="Metal_Hydrolase"/>
</dbReference>
<dbReference type="PANTHER" id="PTHR46124:SF3">
    <property type="entry name" value="HYDROLASE"/>
    <property type="match status" value="1"/>
</dbReference>
<dbReference type="GO" id="GO:0016788">
    <property type="term" value="F:hydrolase activity, acting on ester bonds"/>
    <property type="evidence" value="ECO:0007669"/>
    <property type="project" value="InterPro"/>
</dbReference>
<dbReference type="GO" id="GO:0005829">
    <property type="term" value="C:cytosol"/>
    <property type="evidence" value="ECO:0007669"/>
    <property type="project" value="TreeGrafter"/>
</dbReference>
<dbReference type="Proteomes" id="UP000255515">
    <property type="component" value="Unassembled WGS sequence"/>
</dbReference>
<dbReference type="AlphaFoldDB" id="A0A376BZH3"/>
<accession>A0A376BZH3</accession>
<gene>
    <name evidence="1" type="primary">yjjV</name>
    <name evidence="1" type="ORF">NCTC11661_00716</name>
</gene>
<protein>
    <submittedName>
        <fullName evidence="1">Uncharacterized deoxyribonuclease YjjV</fullName>
        <ecNumber evidence="1">3.1.21.-</ecNumber>
    </submittedName>
</protein>
<dbReference type="EMBL" id="UFTJ01000001">
    <property type="protein sequence ID" value="SSZ47053.1"/>
    <property type="molecule type" value="Genomic_DNA"/>
</dbReference>
<sequence length="215" mass="24503">MCYFDFHHHHLGVRDGIFNASLENTPHEMLISLGIHPMEIPPNWEEAFDKIKEKAQLANCVAIGECGLDVRSNASTMLQKEVFHAHLEWANTLGKPMIIHCVKKYDALIPFRKKAKVPMVIHGFNKNKNLAMDLVRHGFLLSFGTQLTHSSSLQETLKAMPEDAFFLETDAKDMPISQVYTTAAQVLGKSEQWMKDRIKENLINLGIHDKLVREK</sequence>
<evidence type="ECO:0000313" key="2">
    <source>
        <dbReference type="Proteomes" id="UP000255515"/>
    </source>
</evidence>
<proteinExistence type="predicted"/>
<dbReference type="EC" id="3.1.21.-" evidence="1"/>
<dbReference type="Pfam" id="PF01026">
    <property type="entry name" value="TatD_DNase"/>
    <property type="match status" value="1"/>
</dbReference>
<name>A0A376BZH3_9FLAO</name>
<evidence type="ECO:0000313" key="1">
    <source>
        <dbReference type="EMBL" id="SSZ47053.1"/>
    </source>
</evidence>
<organism evidence="1 2">
    <name type="scientific">Bergeyella zoohelcum</name>
    <dbReference type="NCBI Taxonomy" id="1015"/>
    <lineage>
        <taxon>Bacteria</taxon>
        <taxon>Pseudomonadati</taxon>
        <taxon>Bacteroidota</taxon>
        <taxon>Flavobacteriia</taxon>
        <taxon>Flavobacteriales</taxon>
        <taxon>Weeksellaceae</taxon>
        <taxon>Bergeyella</taxon>
    </lineage>
</organism>
<dbReference type="PANTHER" id="PTHR46124">
    <property type="entry name" value="D-AMINOACYL-TRNA DEACYLASE"/>
    <property type="match status" value="1"/>
</dbReference>
<keyword evidence="1" id="KW-0378">Hydrolase</keyword>
<dbReference type="Gene3D" id="3.20.20.140">
    <property type="entry name" value="Metal-dependent hydrolases"/>
    <property type="match status" value="1"/>
</dbReference>
<dbReference type="SUPFAM" id="SSF51556">
    <property type="entry name" value="Metallo-dependent hydrolases"/>
    <property type="match status" value="1"/>
</dbReference>